<proteinExistence type="predicted"/>
<evidence type="ECO:0000313" key="2">
    <source>
        <dbReference type="Proteomes" id="UP001432128"/>
    </source>
</evidence>
<protein>
    <submittedName>
        <fullName evidence="1">Serine/threonine protein phosphatase</fullName>
    </submittedName>
</protein>
<gene>
    <name evidence="1" type="ORF">OG579_19875</name>
</gene>
<sequence>MTATGGRTRRVEPTAVRLSDTPLAAELVNATYSVGFYLACAGIGLLPRRVGSPLLERYVSWAASMDEGRSQ</sequence>
<dbReference type="AlphaFoldDB" id="A0AAU4K1E5"/>
<reference evidence="1 2" key="1">
    <citation type="submission" date="2022-10" db="EMBL/GenBank/DDBJ databases">
        <title>The complete genomes of actinobacterial strains from the NBC collection.</title>
        <authorList>
            <person name="Joergensen T.S."/>
            <person name="Alvarez Arevalo M."/>
            <person name="Sterndorff E.B."/>
            <person name="Faurdal D."/>
            <person name="Vuksanovic O."/>
            <person name="Mourched A.-S."/>
            <person name="Charusanti P."/>
            <person name="Shaw S."/>
            <person name="Blin K."/>
            <person name="Weber T."/>
        </authorList>
    </citation>
    <scope>NUCLEOTIDE SEQUENCE [LARGE SCALE GENOMIC DNA]</scope>
    <source>
        <strain evidence="1 2">NBC_00319</strain>
    </source>
</reference>
<evidence type="ECO:0000313" key="1">
    <source>
        <dbReference type="EMBL" id="WUM19923.1"/>
    </source>
</evidence>
<dbReference type="Proteomes" id="UP001432128">
    <property type="component" value="Chromosome"/>
</dbReference>
<organism evidence="1 2">
    <name type="scientific">Williamsia herbipolensis</name>
    <dbReference type="NCBI Taxonomy" id="1603258"/>
    <lineage>
        <taxon>Bacteria</taxon>
        <taxon>Bacillati</taxon>
        <taxon>Actinomycetota</taxon>
        <taxon>Actinomycetes</taxon>
        <taxon>Mycobacteriales</taxon>
        <taxon>Nocardiaceae</taxon>
        <taxon>Williamsia</taxon>
    </lineage>
</organism>
<keyword evidence="2" id="KW-1185">Reference proteome</keyword>
<dbReference type="EMBL" id="CP108021">
    <property type="protein sequence ID" value="WUM19923.1"/>
    <property type="molecule type" value="Genomic_DNA"/>
</dbReference>
<dbReference type="KEGG" id="whr:OG579_19875"/>
<accession>A0AAU4K1E5</accession>
<dbReference type="RefSeq" id="WP_328857354.1">
    <property type="nucleotide sequence ID" value="NZ_CP108021.1"/>
</dbReference>
<name>A0AAU4K1E5_9NOCA</name>